<dbReference type="Proteomes" id="UP001062846">
    <property type="component" value="Chromosome 11"/>
</dbReference>
<accession>A0ACC0LPT9</accession>
<organism evidence="1 2">
    <name type="scientific">Rhododendron molle</name>
    <name type="common">Chinese azalea</name>
    <name type="synonym">Azalea mollis</name>
    <dbReference type="NCBI Taxonomy" id="49168"/>
    <lineage>
        <taxon>Eukaryota</taxon>
        <taxon>Viridiplantae</taxon>
        <taxon>Streptophyta</taxon>
        <taxon>Embryophyta</taxon>
        <taxon>Tracheophyta</taxon>
        <taxon>Spermatophyta</taxon>
        <taxon>Magnoliopsida</taxon>
        <taxon>eudicotyledons</taxon>
        <taxon>Gunneridae</taxon>
        <taxon>Pentapetalae</taxon>
        <taxon>asterids</taxon>
        <taxon>Ericales</taxon>
        <taxon>Ericaceae</taxon>
        <taxon>Ericoideae</taxon>
        <taxon>Rhodoreae</taxon>
        <taxon>Rhododendron</taxon>
    </lineage>
</organism>
<dbReference type="EMBL" id="CM046398">
    <property type="protein sequence ID" value="KAI8530143.1"/>
    <property type="molecule type" value="Genomic_DNA"/>
</dbReference>
<comment type="caution">
    <text evidence="1">The sequence shown here is derived from an EMBL/GenBank/DDBJ whole genome shotgun (WGS) entry which is preliminary data.</text>
</comment>
<keyword evidence="2" id="KW-1185">Reference proteome</keyword>
<sequence>MHGLATFRCLRSVRLGPQILWSALQFWDPDVHVFRFGDNKLCPTVEEFQPYLQSFASDVIVVPPYQKSMSKLLKTSLNITTGGAESLLSGGQINILRLMEWYGPEGDTRDMALQAHRRFALLWLSDKLGLIGAPEANWPHLLGRMHQREMLYLEMTTEEWHRFMADTQHYPTT</sequence>
<evidence type="ECO:0000313" key="2">
    <source>
        <dbReference type="Proteomes" id="UP001062846"/>
    </source>
</evidence>
<evidence type="ECO:0000313" key="1">
    <source>
        <dbReference type="EMBL" id="KAI8530143.1"/>
    </source>
</evidence>
<reference evidence="1" key="1">
    <citation type="submission" date="2022-02" db="EMBL/GenBank/DDBJ databases">
        <title>Plant Genome Project.</title>
        <authorList>
            <person name="Zhang R.-G."/>
        </authorList>
    </citation>
    <scope>NUCLEOTIDE SEQUENCE</scope>
    <source>
        <strain evidence="1">AT1</strain>
    </source>
</reference>
<name>A0ACC0LPT9_RHOML</name>
<protein>
    <submittedName>
        <fullName evidence="1">Uncharacterized protein</fullName>
    </submittedName>
</protein>
<proteinExistence type="predicted"/>
<gene>
    <name evidence="1" type="ORF">RHMOL_Rhmol11G0032500</name>
</gene>